<dbReference type="SMART" id="SM00042">
    <property type="entry name" value="CUB"/>
    <property type="match status" value="1"/>
</dbReference>
<evidence type="ECO:0000259" key="5">
    <source>
        <dbReference type="PROSITE" id="PS01180"/>
    </source>
</evidence>
<evidence type="ECO:0000256" key="2">
    <source>
        <dbReference type="ARBA" id="ARBA00023157"/>
    </source>
</evidence>
<dbReference type="GeneID" id="25565563"/>
<evidence type="ECO:0000256" key="4">
    <source>
        <dbReference type="SAM" id="Phobius"/>
    </source>
</evidence>
<reference evidence="6 7" key="1">
    <citation type="submission" date="2010-05" db="EMBL/GenBank/DDBJ databases">
        <title>The Genome Sequence of Thecamonas trahens ATCC 50062.</title>
        <authorList>
            <consortium name="The Broad Institute Genome Sequencing Platform"/>
            <person name="Russ C."/>
            <person name="Cuomo C."/>
            <person name="Shea T."/>
            <person name="Young S.K."/>
            <person name="Zeng Q."/>
            <person name="Koehrsen M."/>
            <person name="Haas B."/>
            <person name="Borodovsky M."/>
            <person name="Guigo R."/>
            <person name="Alvarado L."/>
            <person name="Berlin A."/>
            <person name="Bochicchio J."/>
            <person name="Borenstein D."/>
            <person name="Chapman S."/>
            <person name="Chen Z."/>
            <person name="Freedman E."/>
            <person name="Gellesch M."/>
            <person name="Goldberg J."/>
            <person name="Griggs A."/>
            <person name="Gujja S."/>
            <person name="Heilman E."/>
            <person name="Heiman D."/>
            <person name="Hepburn T."/>
            <person name="Howarth C."/>
            <person name="Jen D."/>
            <person name="Larson L."/>
            <person name="Mehta T."/>
            <person name="Park D."/>
            <person name="Pearson M."/>
            <person name="Roberts A."/>
            <person name="Saif S."/>
            <person name="Shenoy N."/>
            <person name="Sisk P."/>
            <person name="Stolte C."/>
            <person name="Sykes S."/>
            <person name="Thomson T."/>
            <person name="Walk T."/>
            <person name="White J."/>
            <person name="Yandava C."/>
            <person name="Burger G."/>
            <person name="Gray M.W."/>
            <person name="Holland P.W.H."/>
            <person name="King N."/>
            <person name="Lang F.B.F."/>
            <person name="Roger A.J."/>
            <person name="Ruiz-Trillo I."/>
            <person name="Lander E."/>
            <person name="Nusbaum C."/>
        </authorList>
    </citation>
    <scope>NUCLEOTIDE SEQUENCE [LARGE SCALE GENOMIC DNA]</scope>
    <source>
        <strain evidence="6 7">ATCC 50062</strain>
    </source>
</reference>
<dbReference type="RefSeq" id="XP_013757074.1">
    <property type="nucleotide sequence ID" value="XM_013901620.1"/>
</dbReference>
<dbReference type="AlphaFoldDB" id="A0A0L0DD34"/>
<feature type="domain" description="CUB" evidence="5">
    <location>
        <begin position="10"/>
        <end position="129"/>
    </location>
</feature>
<dbReference type="Proteomes" id="UP000054408">
    <property type="component" value="Unassembled WGS sequence"/>
</dbReference>
<dbReference type="InterPro" id="IPR035914">
    <property type="entry name" value="Sperma_CUB_dom_sf"/>
</dbReference>
<protein>
    <recommendedName>
        <fullName evidence="5">CUB domain-containing protein</fullName>
    </recommendedName>
</protein>
<keyword evidence="4" id="KW-0472">Membrane</keyword>
<keyword evidence="2" id="KW-1015">Disulfide bond</keyword>
<keyword evidence="4" id="KW-1133">Transmembrane helix</keyword>
<organism evidence="6 7">
    <name type="scientific">Thecamonas trahens ATCC 50062</name>
    <dbReference type="NCBI Taxonomy" id="461836"/>
    <lineage>
        <taxon>Eukaryota</taxon>
        <taxon>Apusozoa</taxon>
        <taxon>Apusomonadida</taxon>
        <taxon>Apusomonadidae</taxon>
        <taxon>Thecamonas</taxon>
    </lineage>
</organism>
<feature type="compositionally biased region" description="Polar residues" evidence="3">
    <location>
        <begin position="512"/>
        <end position="522"/>
    </location>
</feature>
<dbReference type="Pfam" id="PF00431">
    <property type="entry name" value="CUB"/>
    <property type="match status" value="1"/>
</dbReference>
<feature type="compositionally biased region" description="Low complexity" evidence="3">
    <location>
        <begin position="469"/>
        <end position="511"/>
    </location>
</feature>
<feature type="region of interest" description="Disordered" evidence="3">
    <location>
        <begin position="408"/>
        <end position="531"/>
    </location>
</feature>
<dbReference type="Gene3D" id="2.60.120.290">
    <property type="entry name" value="Spermadhesin, CUB domain"/>
    <property type="match status" value="1"/>
</dbReference>
<dbReference type="CDD" id="cd00041">
    <property type="entry name" value="CUB"/>
    <property type="match status" value="1"/>
</dbReference>
<dbReference type="eggNOG" id="KOG1388">
    <property type="taxonomic scope" value="Eukaryota"/>
</dbReference>
<dbReference type="STRING" id="461836.A0A0L0DD34"/>
<dbReference type="OrthoDB" id="9998912at2759"/>
<gene>
    <name evidence="6" type="ORF">AMSG_06399</name>
</gene>
<keyword evidence="4" id="KW-0812">Transmembrane</keyword>
<name>A0A0L0DD34_THETB</name>
<evidence type="ECO:0000256" key="1">
    <source>
        <dbReference type="ARBA" id="ARBA00022737"/>
    </source>
</evidence>
<accession>A0A0L0DD34</accession>
<feature type="transmembrane region" description="Helical" evidence="4">
    <location>
        <begin position="259"/>
        <end position="280"/>
    </location>
</feature>
<keyword evidence="7" id="KW-1185">Reference proteome</keyword>
<dbReference type="SUPFAM" id="SSF49854">
    <property type="entry name" value="Spermadhesin, CUB domain"/>
    <property type="match status" value="1"/>
</dbReference>
<sequence>MNRPCLGQQCSGLQTRYLQTDVEGVLTDGSGPNSNYTENKNCTWVLAANDPLATIVVESIEFETECGWDILFVRDGNATELAAHAPLLGAYSGTKAMPLLQSSGPYLTLFFHSDQFITAPGFRIHYKATRCRYACNFNGLCQAGTCQCDSGAGPYCLEPDTPATCASSLCTCSAEQGVDPEAFLLQFALAGDPIIGGVVHAFSKLDAGAVCDMSLYDEPGALPPRNISCPRCPTREAFWTLHFCPGLFDEDKPPATFQLLLPLLVAFFLVFVVILVAILLRSRHRFADPRFVLREGELRPMANIPVYYVMLADDGSTPCVPFPTVVPEACDDIKVPMFALVGPPAPGELVGRISLAQHVHQPHAPHYPPTEEAIRAHEQRMREAARLAAEEERRRALEAWEFRQRQAAARQANRARQHSSNGRSSANSSRRAGRSSGSRSRRPPNPDVVDLASDDIDLSPVAGQTRQRTVSIVTATATSASSSSSSTAASTSTSTSSSGVSSTSSVATGTSHLGQSVTSSMSPRPPQKRRK</sequence>
<dbReference type="EMBL" id="GL349460">
    <property type="protein sequence ID" value="KNC50244.1"/>
    <property type="molecule type" value="Genomic_DNA"/>
</dbReference>
<evidence type="ECO:0000313" key="7">
    <source>
        <dbReference type="Proteomes" id="UP000054408"/>
    </source>
</evidence>
<evidence type="ECO:0000256" key="3">
    <source>
        <dbReference type="SAM" id="MobiDB-lite"/>
    </source>
</evidence>
<dbReference type="PROSITE" id="PS01180">
    <property type="entry name" value="CUB"/>
    <property type="match status" value="1"/>
</dbReference>
<evidence type="ECO:0000313" key="6">
    <source>
        <dbReference type="EMBL" id="KNC50244.1"/>
    </source>
</evidence>
<proteinExistence type="predicted"/>
<dbReference type="PANTHER" id="PTHR24251">
    <property type="entry name" value="OVOCHYMASE-RELATED"/>
    <property type="match status" value="1"/>
</dbReference>
<dbReference type="InterPro" id="IPR000859">
    <property type="entry name" value="CUB_dom"/>
</dbReference>
<feature type="compositionally biased region" description="Low complexity" evidence="3">
    <location>
        <begin position="408"/>
        <end position="438"/>
    </location>
</feature>
<keyword evidence="1" id="KW-0677">Repeat</keyword>